<reference evidence="1 2" key="1">
    <citation type="submission" date="2018-06" db="EMBL/GenBank/DDBJ databases">
        <authorList>
            <consortium name="Pathogen Informatics"/>
            <person name="Doyle S."/>
        </authorList>
    </citation>
    <scope>NUCLEOTIDE SEQUENCE [LARGE SCALE GENOMIC DNA]</scope>
    <source>
        <strain evidence="1 2">NCTC13148</strain>
    </source>
</reference>
<dbReference type="PANTHER" id="PTHR43661:SF1">
    <property type="entry name" value="PHOSPHOGLUCONATE DEHYDRATASE"/>
    <property type="match status" value="1"/>
</dbReference>
<dbReference type="EMBL" id="UGET01000004">
    <property type="protein sequence ID" value="STL71413.1"/>
    <property type="molecule type" value="Genomic_DNA"/>
</dbReference>
<proteinExistence type="predicted"/>
<dbReference type="GO" id="GO:0004456">
    <property type="term" value="F:phosphogluconate dehydratase activity"/>
    <property type="evidence" value="ECO:0007669"/>
    <property type="project" value="UniProtKB-EC"/>
</dbReference>
<keyword evidence="1" id="KW-0456">Lyase</keyword>
<dbReference type="Proteomes" id="UP000254255">
    <property type="component" value="Unassembled WGS sequence"/>
</dbReference>
<dbReference type="AlphaFoldDB" id="A0A377BML2"/>
<accession>A0A377BML2</accession>
<sequence>MNPQLLRVTNRIIERSRETRSAYLGRIEQEKTSTVHRSQLACGNLAHGFAACQPEDKASLKSMLRNNIAIITSYNDMLSAHQPYEHYPEIIRKALHEANAVGQVAGWCSGDV</sequence>
<gene>
    <name evidence="1" type="primary">edd_3</name>
    <name evidence="1" type="ORF">NCTC13148_01350</name>
</gene>
<evidence type="ECO:0000313" key="2">
    <source>
        <dbReference type="Proteomes" id="UP000254255"/>
    </source>
</evidence>
<dbReference type="EC" id="4.2.1.12" evidence="1"/>
<organism evidence="1 2">
    <name type="scientific">Escherichia coli</name>
    <dbReference type="NCBI Taxonomy" id="562"/>
    <lineage>
        <taxon>Bacteria</taxon>
        <taxon>Pseudomonadati</taxon>
        <taxon>Pseudomonadota</taxon>
        <taxon>Gammaproteobacteria</taxon>
        <taxon>Enterobacterales</taxon>
        <taxon>Enterobacteriaceae</taxon>
        <taxon>Escherichia</taxon>
    </lineage>
</organism>
<evidence type="ECO:0000313" key="1">
    <source>
        <dbReference type="EMBL" id="STL71413.1"/>
    </source>
</evidence>
<name>A0A377BML2_ECOLX</name>
<dbReference type="SUPFAM" id="SSF143975">
    <property type="entry name" value="IlvD/EDD N-terminal domain-like"/>
    <property type="match status" value="1"/>
</dbReference>
<dbReference type="GO" id="GO:0005829">
    <property type="term" value="C:cytosol"/>
    <property type="evidence" value="ECO:0007669"/>
    <property type="project" value="TreeGrafter"/>
</dbReference>
<dbReference type="InterPro" id="IPR037237">
    <property type="entry name" value="IlvD/EDD_N"/>
</dbReference>
<protein>
    <submittedName>
        <fullName evidence="1">Phosphogluconate dehydratase</fullName>
        <ecNumber evidence="1">4.2.1.12</ecNumber>
    </submittedName>
</protein>
<dbReference type="PANTHER" id="PTHR43661">
    <property type="entry name" value="D-XYLONATE DEHYDRATASE"/>
    <property type="match status" value="1"/>
</dbReference>